<proteinExistence type="predicted"/>
<dbReference type="EMBL" id="QEKW01000006">
    <property type="protein sequence ID" value="PVZ09523.1"/>
    <property type="molecule type" value="Genomic_DNA"/>
</dbReference>
<keyword evidence="3" id="KW-1185">Reference proteome</keyword>
<dbReference type="SUPFAM" id="SSF109854">
    <property type="entry name" value="DinB/YfiT-like putative metalloenzymes"/>
    <property type="match status" value="1"/>
</dbReference>
<dbReference type="InterPro" id="IPR007061">
    <property type="entry name" value="MST-like"/>
</dbReference>
<dbReference type="Gene3D" id="1.20.120.450">
    <property type="entry name" value="dinb family like domain"/>
    <property type="match status" value="1"/>
</dbReference>
<dbReference type="Proteomes" id="UP000245639">
    <property type="component" value="Unassembled WGS sequence"/>
</dbReference>
<organism evidence="2 3">
    <name type="scientific">Actinomycetospora cinnamomea</name>
    <dbReference type="NCBI Taxonomy" id="663609"/>
    <lineage>
        <taxon>Bacteria</taxon>
        <taxon>Bacillati</taxon>
        <taxon>Actinomycetota</taxon>
        <taxon>Actinomycetes</taxon>
        <taxon>Pseudonocardiales</taxon>
        <taxon>Pseudonocardiaceae</taxon>
        <taxon>Actinomycetospora</taxon>
    </lineage>
</organism>
<evidence type="ECO:0000313" key="2">
    <source>
        <dbReference type="EMBL" id="PVZ09523.1"/>
    </source>
</evidence>
<feature type="compositionally biased region" description="Low complexity" evidence="1">
    <location>
        <begin position="1"/>
        <end position="18"/>
    </location>
</feature>
<accession>A0A2U1FBF2</accession>
<protein>
    <submittedName>
        <fullName evidence="2">Uncharacterized protein DUF664</fullName>
    </submittedName>
</protein>
<dbReference type="InterPro" id="IPR034660">
    <property type="entry name" value="DinB/YfiT-like"/>
</dbReference>
<evidence type="ECO:0000256" key="1">
    <source>
        <dbReference type="SAM" id="MobiDB-lite"/>
    </source>
</evidence>
<name>A0A2U1FBF2_9PSEU</name>
<dbReference type="AlphaFoldDB" id="A0A2U1FBF2"/>
<reference evidence="2 3" key="1">
    <citation type="submission" date="2018-04" db="EMBL/GenBank/DDBJ databases">
        <title>Genomic Encyclopedia of Type Strains, Phase IV (KMG-IV): sequencing the most valuable type-strain genomes for metagenomic binning, comparative biology and taxonomic classification.</title>
        <authorList>
            <person name="Goeker M."/>
        </authorList>
    </citation>
    <scope>NUCLEOTIDE SEQUENCE [LARGE SCALE GENOMIC DNA]</scope>
    <source>
        <strain evidence="2 3">DSM 45771</strain>
    </source>
</reference>
<comment type="caution">
    <text evidence="2">The sequence shown here is derived from an EMBL/GenBank/DDBJ whole genome shotgun (WGS) entry which is preliminary data.</text>
</comment>
<feature type="region of interest" description="Disordered" evidence="1">
    <location>
        <begin position="1"/>
        <end position="21"/>
    </location>
</feature>
<sequence length="203" mass="22629">MTVTSAQETPMTSTTTSTDADERADLLAELAQARHWLVFPTRDLTDEQAASRPTVSQLSLGGLIKHVTKVEENWMRFAVHGSSPEEDFELPEGMSLDDFEGWIASLDEKPDWLVERENEFRLLPGETLAGVVAAYHETAARTERTLASLPDLNVRHALPKAPWHEPGTTWSVRRVLIHIIAETTQHAGHADMLREHIDGATSM</sequence>
<evidence type="ECO:0000313" key="3">
    <source>
        <dbReference type="Proteomes" id="UP000245639"/>
    </source>
</evidence>
<dbReference type="Pfam" id="PF04978">
    <property type="entry name" value="MST"/>
    <property type="match status" value="1"/>
</dbReference>
<gene>
    <name evidence="2" type="ORF">C8D89_106187</name>
</gene>